<dbReference type="PROSITE" id="PS00058">
    <property type="entry name" value="DNA_MISMATCH_REPAIR_1"/>
    <property type="match status" value="1"/>
</dbReference>
<keyword evidence="5" id="KW-0539">Nucleus</keyword>
<comment type="similarity">
    <text evidence="2">Belongs to the DNA mismatch repair MutL/HexB family.</text>
</comment>
<dbReference type="Proteomes" id="UP000509704">
    <property type="component" value="Chromosome 4"/>
</dbReference>
<dbReference type="RefSeq" id="XP_037144167.1">
    <property type="nucleotide sequence ID" value="XM_037288272.1"/>
</dbReference>
<dbReference type="SMART" id="SM01340">
    <property type="entry name" value="DNA_mis_repair"/>
    <property type="match status" value="1"/>
</dbReference>
<reference evidence="7 8" key="1">
    <citation type="submission" date="2020-07" db="EMBL/GenBank/DDBJ databases">
        <title>The yeast mating-type switching endonuclease HO is a domesticated member of an unorthodox homing genetic element family.</title>
        <authorList>
            <person name="Coughlan A.Y."/>
            <person name="Lombardi L."/>
            <person name="Braun-Galleani S."/>
            <person name="Martos A.R."/>
            <person name="Galeote V."/>
            <person name="Bigey F."/>
            <person name="Dequin S."/>
            <person name="Byrne K.P."/>
            <person name="Wolfe K.H."/>
        </authorList>
    </citation>
    <scope>NUCLEOTIDE SEQUENCE [LARGE SCALE GENOMIC DNA]</scope>
    <source>
        <strain evidence="7 8">NRRL Y-6702</strain>
    </source>
</reference>
<dbReference type="AlphaFoldDB" id="A0A7H9B3A3"/>
<dbReference type="InterPro" id="IPR014721">
    <property type="entry name" value="Ribsml_uS5_D2-typ_fold_subgr"/>
</dbReference>
<evidence type="ECO:0000256" key="2">
    <source>
        <dbReference type="ARBA" id="ARBA00006082"/>
    </source>
</evidence>
<dbReference type="FunFam" id="3.30.230.10:FF:000014">
    <property type="entry name" value="DNA mismatch repair protein Mlh1"/>
    <property type="match status" value="1"/>
</dbReference>
<comment type="subcellular location">
    <subcellularLocation>
        <location evidence="1">Nucleus</location>
    </subcellularLocation>
</comment>
<dbReference type="InterPro" id="IPR020568">
    <property type="entry name" value="Ribosomal_Su5_D2-typ_SF"/>
</dbReference>
<evidence type="ECO:0000256" key="5">
    <source>
        <dbReference type="ARBA" id="ARBA00023242"/>
    </source>
</evidence>
<dbReference type="Gene3D" id="3.30.230.10">
    <property type="match status" value="1"/>
</dbReference>
<dbReference type="FunFam" id="3.30.565.10:FF:000109">
    <property type="entry name" value="Related to MLH1-DNA mismatch repair protein"/>
    <property type="match status" value="1"/>
</dbReference>
<dbReference type="GO" id="GO:0016887">
    <property type="term" value="F:ATP hydrolysis activity"/>
    <property type="evidence" value="ECO:0007669"/>
    <property type="project" value="InterPro"/>
</dbReference>
<gene>
    <name evidence="7" type="ORF">HG535_0D01470</name>
</gene>
<evidence type="ECO:0000313" key="8">
    <source>
        <dbReference type="Proteomes" id="UP000509704"/>
    </source>
</evidence>
<dbReference type="EMBL" id="CP058607">
    <property type="protein sequence ID" value="QLG72439.1"/>
    <property type="molecule type" value="Genomic_DNA"/>
</dbReference>
<evidence type="ECO:0000256" key="3">
    <source>
        <dbReference type="ARBA" id="ARBA00022763"/>
    </source>
</evidence>
<dbReference type="OrthoDB" id="10263226at2759"/>
<dbReference type="SUPFAM" id="SSF54211">
    <property type="entry name" value="Ribosomal protein S5 domain 2-like"/>
    <property type="match status" value="1"/>
</dbReference>
<dbReference type="InterPro" id="IPR032189">
    <property type="entry name" value="Mlh1_C"/>
</dbReference>
<dbReference type="Pfam" id="PF16413">
    <property type="entry name" value="Mlh1_C"/>
    <property type="match status" value="1"/>
</dbReference>
<organism evidence="7 8">
    <name type="scientific">Zygotorulaspora mrakii</name>
    <name type="common">Zygosaccharomyces mrakii</name>
    <dbReference type="NCBI Taxonomy" id="42260"/>
    <lineage>
        <taxon>Eukaryota</taxon>
        <taxon>Fungi</taxon>
        <taxon>Dikarya</taxon>
        <taxon>Ascomycota</taxon>
        <taxon>Saccharomycotina</taxon>
        <taxon>Saccharomycetes</taxon>
        <taxon>Saccharomycetales</taxon>
        <taxon>Saccharomycetaceae</taxon>
        <taxon>Zygotorulaspora</taxon>
    </lineage>
</organism>
<name>A0A7H9B3A3_ZYGMR</name>
<protein>
    <recommendedName>
        <fullName evidence="6">DNA mismatch repair protein S5 domain-containing protein</fullName>
    </recommendedName>
</protein>
<keyword evidence="4" id="KW-0234">DNA repair</keyword>
<evidence type="ECO:0000256" key="4">
    <source>
        <dbReference type="ARBA" id="ARBA00023204"/>
    </source>
</evidence>
<evidence type="ECO:0000256" key="1">
    <source>
        <dbReference type="ARBA" id="ARBA00004123"/>
    </source>
</evidence>
<dbReference type="InterPro" id="IPR036890">
    <property type="entry name" value="HATPase_C_sf"/>
</dbReference>
<keyword evidence="3" id="KW-0227">DNA damage</keyword>
<dbReference type="InterPro" id="IPR014762">
    <property type="entry name" value="DNA_mismatch_repair_CS"/>
</dbReference>
<dbReference type="GO" id="GO:0032389">
    <property type="term" value="C:MutLalpha complex"/>
    <property type="evidence" value="ECO:0007669"/>
    <property type="project" value="TreeGrafter"/>
</dbReference>
<dbReference type="PANTHER" id="PTHR10073:SF12">
    <property type="entry name" value="DNA MISMATCH REPAIR PROTEIN MLH1"/>
    <property type="match status" value="1"/>
</dbReference>
<dbReference type="PANTHER" id="PTHR10073">
    <property type="entry name" value="DNA MISMATCH REPAIR PROTEIN MLH, PMS, MUTL"/>
    <property type="match status" value="1"/>
</dbReference>
<dbReference type="KEGG" id="zmk:HG535_0D01470"/>
<dbReference type="GO" id="GO:0030983">
    <property type="term" value="F:mismatched DNA binding"/>
    <property type="evidence" value="ECO:0007669"/>
    <property type="project" value="InterPro"/>
</dbReference>
<dbReference type="GO" id="GO:0061982">
    <property type="term" value="P:meiosis I cell cycle process"/>
    <property type="evidence" value="ECO:0007669"/>
    <property type="project" value="UniProtKB-ARBA"/>
</dbReference>
<dbReference type="SUPFAM" id="SSF55874">
    <property type="entry name" value="ATPase domain of HSP90 chaperone/DNA topoisomerase II/histidine kinase"/>
    <property type="match status" value="1"/>
</dbReference>
<keyword evidence="8" id="KW-1185">Reference proteome</keyword>
<dbReference type="GO" id="GO:0140664">
    <property type="term" value="F:ATP-dependent DNA damage sensor activity"/>
    <property type="evidence" value="ECO:0007669"/>
    <property type="project" value="InterPro"/>
</dbReference>
<dbReference type="GO" id="GO:0005524">
    <property type="term" value="F:ATP binding"/>
    <property type="evidence" value="ECO:0007669"/>
    <property type="project" value="InterPro"/>
</dbReference>
<dbReference type="InterPro" id="IPR013507">
    <property type="entry name" value="DNA_mismatch_S5_2-like"/>
</dbReference>
<dbReference type="GeneID" id="59236163"/>
<dbReference type="GO" id="GO:0006298">
    <property type="term" value="P:mismatch repair"/>
    <property type="evidence" value="ECO:0007669"/>
    <property type="project" value="InterPro"/>
</dbReference>
<dbReference type="Pfam" id="PF01119">
    <property type="entry name" value="DNA_mis_repair"/>
    <property type="match status" value="1"/>
</dbReference>
<dbReference type="InterPro" id="IPR038973">
    <property type="entry name" value="MutL/Mlh/Pms-like"/>
</dbReference>
<evidence type="ECO:0000313" key="7">
    <source>
        <dbReference type="EMBL" id="QLG72439.1"/>
    </source>
</evidence>
<accession>A0A7H9B3A3</accession>
<dbReference type="CDD" id="cd16926">
    <property type="entry name" value="HATPase_MutL-MLH-PMS-like"/>
    <property type="match status" value="1"/>
</dbReference>
<evidence type="ECO:0000259" key="6">
    <source>
        <dbReference type="SMART" id="SM01340"/>
    </source>
</evidence>
<sequence>MGASIRRLDESVVNKIAAGEIIISPVNALKEMMENSIDAGATSLDVLVRDGGIKLLQISDNGSGISKEDLPILCERFTTSKLSKFEDLESIATYGFRGEALASISHIARVTITTKTAADRCAWKASYSDGKMLEPPKAVAGKDGTVILVEDLFYNMPSRLQALRSPSEEYGKILDVIGRYSIHSKSIGFSCKKFGDSQFALTVKMDSTDEDRIRTVFGNSVSKNLLDIALDADTELNIMSVKGKVSNPDFNCKRSIPPVFFINNRLVSCNPLARALRQVYSNYLPKGNKPFIHLSIMIDPKSVDVNVHPTKREVRFLHQDQIIEKINSQLNENLSHIDTSRSFKASSILTGRQLGSSLETGSKANEHYQHISATQNSGFVQKDYEAKTSKRYENKLVRTDASQSKITSFLQSNPTPLIRGSSQVLNNKDAVPNSDISNDLEEPTQVATLSSREFTKGNKSYKIVTKERVNVNLSSIKRLREVVDNSTHKELTNVFANLTYVGIADEERRLATIQQDLKLFLVDYGAVCNELFYQICLTDFCNYGSIELHSDSKENLCLVNLLIGFQHLEKDEINRIVEKIWEMRDMLLEYFSIRLESDEKDVDQHVGSIRLSGLPLLLKGYNPPLLKLPFFIYRIGTKVNWEEEELCLDGIMRQIALFYVPEIIEQVDECDQSLSEEDKITFVAKSNEMSSTLENVIFPCIKRRFLAPQKLVTDVIEIANLPGLYKVFERC</sequence>
<dbReference type="InterPro" id="IPR002099">
    <property type="entry name" value="MutL/Mlh/PMS"/>
</dbReference>
<proteinExistence type="inferred from homology"/>
<dbReference type="NCBIfam" id="TIGR00585">
    <property type="entry name" value="mutl"/>
    <property type="match status" value="1"/>
</dbReference>
<dbReference type="Gene3D" id="3.30.565.10">
    <property type="entry name" value="Histidine kinase-like ATPase, C-terminal domain"/>
    <property type="match status" value="1"/>
</dbReference>
<feature type="domain" description="DNA mismatch repair protein S5" evidence="6">
    <location>
        <begin position="213"/>
        <end position="335"/>
    </location>
</feature>
<dbReference type="Pfam" id="PF13589">
    <property type="entry name" value="HATPase_c_3"/>
    <property type="match status" value="1"/>
</dbReference>
<dbReference type="CDD" id="cd03483">
    <property type="entry name" value="MutL_Trans_MLH1"/>
    <property type="match status" value="1"/>
</dbReference>